<keyword evidence="4" id="KW-1185">Reference proteome</keyword>
<geneLocation type="plasmid" evidence="3 4">
    <name>paApi_AU1</name>
</geneLocation>
<dbReference type="RefSeq" id="WP_280936986.1">
    <property type="nucleotide sequence ID" value="NZ_CP123757.1"/>
</dbReference>
<evidence type="ECO:0000256" key="1">
    <source>
        <dbReference type="ARBA" id="ARBA00010013"/>
    </source>
</evidence>
<dbReference type="PIRSF" id="PIRSF017018">
    <property type="entry name" value="Tp34"/>
    <property type="match status" value="1"/>
</dbReference>
<evidence type="ECO:0000313" key="4">
    <source>
        <dbReference type="Proteomes" id="UP001231859"/>
    </source>
</evidence>
<dbReference type="EMBL" id="CP123757">
    <property type="protein sequence ID" value="WGO82236.1"/>
    <property type="molecule type" value="Genomic_DNA"/>
</dbReference>
<dbReference type="Gene3D" id="2.60.40.2480">
    <property type="entry name" value="Periplasmic metal-binding protein Tp34-type"/>
    <property type="match status" value="1"/>
</dbReference>
<evidence type="ECO:0000256" key="2">
    <source>
        <dbReference type="ARBA" id="ARBA00022729"/>
    </source>
</evidence>
<organism evidence="3 4">
    <name type="scientific">Arsenophonus apicola</name>
    <dbReference type="NCBI Taxonomy" id="2879119"/>
    <lineage>
        <taxon>Bacteria</taxon>
        <taxon>Pseudomonadati</taxon>
        <taxon>Pseudomonadota</taxon>
        <taxon>Gammaproteobacteria</taxon>
        <taxon>Enterobacterales</taxon>
        <taxon>Morganellaceae</taxon>
        <taxon>Arsenophonus</taxon>
    </lineage>
</organism>
<keyword evidence="2" id="KW-0732">Signal</keyword>
<dbReference type="InterPro" id="IPR018470">
    <property type="entry name" value="Metal-bd_Tp34-typ"/>
</dbReference>
<protein>
    <submittedName>
        <fullName evidence="3">Iron transporter</fullName>
    </submittedName>
</protein>
<comment type="similarity">
    <text evidence="1">Belongs to the UPF0423 family.</text>
</comment>
<reference evidence="3 4" key="1">
    <citation type="submission" date="2023-04" db="EMBL/GenBank/DDBJ databases">
        <title>Genome dynamics across the evolutionary transition to endosymbiosis.</title>
        <authorList>
            <person name="Siozios S."/>
            <person name="Nadal-Jimenez P."/>
            <person name="Azagi T."/>
            <person name="Sprong H."/>
            <person name="Frost C.L."/>
            <person name="Parratt S.R."/>
            <person name="Taylor G."/>
            <person name="Brettell L."/>
            <person name="Lew K.C."/>
            <person name="Croft L."/>
            <person name="King K.C."/>
            <person name="Brockhurst M.A."/>
            <person name="Hypsa V."/>
            <person name="Novakova E."/>
            <person name="Darby A.C."/>
            <person name="Hurst G.D.D."/>
        </authorList>
    </citation>
    <scope>NUCLEOTIDE SEQUENCE [LARGE SCALE GENOMIC DNA]</scope>
    <source>
        <strain evidence="4">aApi_AU</strain>
        <plasmid evidence="3 4">paApi_AU1</plasmid>
    </source>
</reference>
<keyword evidence="3" id="KW-0614">Plasmid</keyword>
<gene>
    <name evidence="3" type="ORF">QG404_00875</name>
</gene>
<sequence length="185" mass="21071">MKPFYYTVILGFLLFSIKIFSQEYPLGKPIIKEGMEIQGVYLQPITMDTPKVNHAMSHLSADKADIHLEADIHAVEENPNGFAEGDWIPYLSIEYTITKLGVKQQSQSGIFMPMVASDGPHYGENIKLYGPGKYRVTYRIYSPSYNKQVTFGRHIDKETGVAPWFKPFEVSWDFQYAGIGRKGSY</sequence>
<dbReference type="Pfam" id="PF10634">
    <property type="entry name" value="Iron_transport"/>
    <property type="match status" value="1"/>
</dbReference>
<dbReference type="InterPro" id="IPR038482">
    <property type="entry name" value="Tp34-type_sf"/>
</dbReference>
<accession>A0ABY8NZG7</accession>
<name>A0ABY8NZG7_9GAMM</name>
<proteinExistence type="inferred from homology"/>
<evidence type="ECO:0000313" key="3">
    <source>
        <dbReference type="EMBL" id="WGO82236.1"/>
    </source>
</evidence>
<dbReference type="Proteomes" id="UP001231859">
    <property type="component" value="Plasmid paApi_AU1"/>
</dbReference>